<protein>
    <submittedName>
        <fullName evidence="1">Uncharacterized protein</fullName>
    </submittedName>
</protein>
<evidence type="ECO:0000313" key="2">
    <source>
        <dbReference type="Proteomes" id="UP001177003"/>
    </source>
</evidence>
<dbReference type="AlphaFoldDB" id="A0AA35UVC7"/>
<dbReference type="Proteomes" id="UP001177003">
    <property type="component" value="Chromosome 0"/>
</dbReference>
<keyword evidence="2" id="KW-1185">Reference proteome</keyword>
<proteinExistence type="predicted"/>
<evidence type="ECO:0000313" key="1">
    <source>
        <dbReference type="EMBL" id="CAI9261306.1"/>
    </source>
</evidence>
<gene>
    <name evidence="1" type="ORF">LSALG_LOCUS2098</name>
</gene>
<sequence>MLHVNRRIMEVNKEQHEDMTDYDMEYEQHDGTIVYDSYIEDGEHKDIDYNSHSDSEEEFQSTVPTSYLGDLVCEKVGLSALCWKKVKPEVKDKLWEEITHFSKVDETGKQFVMNRLGILLWNFIRKLTTKARKMSKYVYRMGRGEYTTLRQKLIEEKVISKEEIPPKGVGTGVTYNRYFNVPRSKGSSNEEIKDLKVALHNGKLELRKKDVELKDLSIKVNEQDQTLKLVLAHLNAKGVDFPNLSHTTGISSEKIVESSETPVTLKTKEPFSCRFGFNCFLGGFRNYLNNLNSQVKKNRN</sequence>
<accession>A0AA35UVC7</accession>
<name>A0AA35UVC7_LACSI</name>
<reference evidence="1" key="1">
    <citation type="submission" date="2023-04" db="EMBL/GenBank/DDBJ databases">
        <authorList>
            <person name="Vijverberg K."/>
            <person name="Xiong W."/>
            <person name="Schranz E."/>
        </authorList>
    </citation>
    <scope>NUCLEOTIDE SEQUENCE</scope>
</reference>
<organism evidence="1 2">
    <name type="scientific">Lactuca saligna</name>
    <name type="common">Willowleaf lettuce</name>
    <dbReference type="NCBI Taxonomy" id="75948"/>
    <lineage>
        <taxon>Eukaryota</taxon>
        <taxon>Viridiplantae</taxon>
        <taxon>Streptophyta</taxon>
        <taxon>Embryophyta</taxon>
        <taxon>Tracheophyta</taxon>
        <taxon>Spermatophyta</taxon>
        <taxon>Magnoliopsida</taxon>
        <taxon>eudicotyledons</taxon>
        <taxon>Gunneridae</taxon>
        <taxon>Pentapetalae</taxon>
        <taxon>asterids</taxon>
        <taxon>campanulids</taxon>
        <taxon>Asterales</taxon>
        <taxon>Asteraceae</taxon>
        <taxon>Cichorioideae</taxon>
        <taxon>Cichorieae</taxon>
        <taxon>Lactucinae</taxon>
        <taxon>Lactuca</taxon>
    </lineage>
</organism>
<dbReference type="EMBL" id="OX465086">
    <property type="protein sequence ID" value="CAI9261306.1"/>
    <property type="molecule type" value="Genomic_DNA"/>
</dbReference>